<sequence>MNVSSYRAHMSKHVSTHSIGSISIISTNNTIAIHTSFSGIAMESQDIRLGNGRQGTYHLYLQIYIHMVYFSFHVGVVGKQE</sequence>
<gene>
    <name evidence="1" type="ORF">QR685DRAFT_510462</name>
</gene>
<dbReference type="EMBL" id="JAVLET010000001">
    <property type="protein sequence ID" value="KAL0474651.1"/>
    <property type="molecule type" value="Genomic_DNA"/>
</dbReference>
<comment type="caution">
    <text evidence="1">The sequence shown here is derived from an EMBL/GenBank/DDBJ whole genome shotgun (WGS) entry which is preliminary data.</text>
</comment>
<evidence type="ECO:0000313" key="2">
    <source>
        <dbReference type="Proteomes" id="UP001451303"/>
    </source>
</evidence>
<reference evidence="1 2" key="1">
    <citation type="submission" date="2023-09" db="EMBL/GenBank/DDBJ databases">
        <title>Multi-omics analysis of a traditional fermented food reveals byproduct-associated fungal strains for waste-to-food upcycling.</title>
        <authorList>
            <consortium name="Lawrence Berkeley National Laboratory"/>
            <person name="Rekdal V.M."/>
            <person name="Villalobos-Escobedo J.M."/>
            <person name="Rodriguez-Valeron N."/>
            <person name="Garcia M.O."/>
            <person name="Vasquez D.P."/>
            <person name="Damayanti I."/>
            <person name="Sorensen P.M."/>
            <person name="Baidoo E.E."/>
            <person name="De Carvalho A.C."/>
            <person name="Riley R."/>
            <person name="Lipzen A."/>
            <person name="He G."/>
            <person name="Yan M."/>
            <person name="Haridas S."/>
            <person name="Daum C."/>
            <person name="Yoshinaga Y."/>
            <person name="Ng V."/>
            <person name="Grigoriev I.V."/>
            <person name="Munk R."/>
            <person name="Nuraida L."/>
            <person name="Wijaya C.H."/>
            <person name="Morales P.-C."/>
            <person name="Keasling J.D."/>
        </authorList>
    </citation>
    <scope>NUCLEOTIDE SEQUENCE [LARGE SCALE GENOMIC DNA]</scope>
    <source>
        <strain evidence="1 2">FGSC 2613</strain>
    </source>
</reference>
<proteinExistence type="predicted"/>
<keyword evidence="2" id="KW-1185">Reference proteome</keyword>
<accession>A0ABR3DS28</accession>
<name>A0ABR3DS28_NEUIN</name>
<evidence type="ECO:0000313" key="1">
    <source>
        <dbReference type="EMBL" id="KAL0474651.1"/>
    </source>
</evidence>
<protein>
    <submittedName>
        <fullName evidence="1">Uncharacterized protein</fullName>
    </submittedName>
</protein>
<organism evidence="1 2">
    <name type="scientific">Neurospora intermedia</name>
    <dbReference type="NCBI Taxonomy" id="5142"/>
    <lineage>
        <taxon>Eukaryota</taxon>
        <taxon>Fungi</taxon>
        <taxon>Dikarya</taxon>
        <taxon>Ascomycota</taxon>
        <taxon>Pezizomycotina</taxon>
        <taxon>Sordariomycetes</taxon>
        <taxon>Sordariomycetidae</taxon>
        <taxon>Sordariales</taxon>
        <taxon>Sordariaceae</taxon>
        <taxon>Neurospora</taxon>
    </lineage>
</organism>
<dbReference type="Proteomes" id="UP001451303">
    <property type="component" value="Unassembled WGS sequence"/>
</dbReference>